<evidence type="ECO:0000313" key="2">
    <source>
        <dbReference type="Proteomes" id="UP000192678"/>
    </source>
</evidence>
<dbReference type="STRING" id="475255.SAMN04488101_10857"/>
<dbReference type="OrthoDB" id="770102at2"/>
<dbReference type="AlphaFoldDB" id="A0A1W2DUC0"/>
<proteinExistence type="predicted"/>
<dbReference type="Proteomes" id="UP000192678">
    <property type="component" value="Unassembled WGS sequence"/>
</dbReference>
<protein>
    <submittedName>
        <fullName evidence="1">Uncharacterized protein</fullName>
    </submittedName>
</protein>
<organism evidence="1 2">
    <name type="scientific">Pedobacter nyackensis</name>
    <dbReference type="NCBI Taxonomy" id="475255"/>
    <lineage>
        <taxon>Bacteria</taxon>
        <taxon>Pseudomonadati</taxon>
        <taxon>Bacteroidota</taxon>
        <taxon>Sphingobacteriia</taxon>
        <taxon>Sphingobacteriales</taxon>
        <taxon>Sphingobacteriaceae</taxon>
        <taxon>Pedobacter</taxon>
    </lineage>
</organism>
<reference evidence="1 2" key="1">
    <citation type="submission" date="2017-04" db="EMBL/GenBank/DDBJ databases">
        <authorList>
            <person name="Afonso C.L."/>
            <person name="Miller P.J."/>
            <person name="Scott M.A."/>
            <person name="Spackman E."/>
            <person name="Goraichik I."/>
            <person name="Dimitrov K.M."/>
            <person name="Suarez D.L."/>
            <person name="Swayne D.E."/>
        </authorList>
    </citation>
    <scope>NUCLEOTIDE SEQUENCE [LARGE SCALE GENOMIC DNA]</scope>
    <source>
        <strain evidence="1 2">DSM 19625</strain>
    </source>
</reference>
<gene>
    <name evidence="1" type="ORF">SAMN04488101_10857</name>
</gene>
<evidence type="ECO:0000313" key="1">
    <source>
        <dbReference type="EMBL" id="SMD00632.1"/>
    </source>
</evidence>
<accession>A0A1W2DUC0</accession>
<dbReference type="RefSeq" id="WP_084290164.1">
    <property type="nucleotide sequence ID" value="NZ_FWYB01000008.1"/>
</dbReference>
<keyword evidence="2" id="KW-1185">Reference proteome</keyword>
<name>A0A1W2DUC0_9SPHI</name>
<sequence length="96" mass="10797">MEPFNIKVGFGRDEVALTILPITERQYLVTYFGGIIGAVKLDADGEQWEQVPDEEVVAGDLPFYSPDLNSDRLNFVLCEHTVNLIGEEILAELKDR</sequence>
<dbReference type="EMBL" id="FWYB01000008">
    <property type="protein sequence ID" value="SMD00632.1"/>
    <property type="molecule type" value="Genomic_DNA"/>
</dbReference>